<proteinExistence type="inferred from homology"/>
<comment type="similarity">
    <text evidence="8 9">Belongs to the TonB-dependent receptor family.</text>
</comment>
<evidence type="ECO:0000256" key="8">
    <source>
        <dbReference type="PROSITE-ProRule" id="PRU01360"/>
    </source>
</evidence>
<dbReference type="InterPro" id="IPR008969">
    <property type="entry name" value="CarboxyPept-like_regulatory"/>
</dbReference>
<feature type="chain" id="PRO_5016243865" evidence="10">
    <location>
        <begin position="26"/>
        <end position="1021"/>
    </location>
</feature>
<evidence type="ECO:0000256" key="5">
    <source>
        <dbReference type="ARBA" id="ARBA00023077"/>
    </source>
</evidence>
<dbReference type="NCBIfam" id="TIGR04057">
    <property type="entry name" value="SusC_RagA_signa"/>
    <property type="match status" value="1"/>
</dbReference>
<evidence type="ECO:0000256" key="2">
    <source>
        <dbReference type="ARBA" id="ARBA00022448"/>
    </source>
</evidence>
<evidence type="ECO:0000256" key="10">
    <source>
        <dbReference type="SAM" id="SignalP"/>
    </source>
</evidence>
<evidence type="ECO:0000256" key="7">
    <source>
        <dbReference type="ARBA" id="ARBA00023237"/>
    </source>
</evidence>
<dbReference type="Gene3D" id="2.170.130.10">
    <property type="entry name" value="TonB-dependent receptor, plug domain"/>
    <property type="match status" value="1"/>
</dbReference>
<dbReference type="InterPro" id="IPR023996">
    <property type="entry name" value="TonB-dep_OMP_SusC/RagA"/>
</dbReference>
<evidence type="ECO:0000313" key="14">
    <source>
        <dbReference type="Proteomes" id="UP000245880"/>
    </source>
</evidence>
<dbReference type="Pfam" id="PF07715">
    <property type="entry name" value="Plug"/>
    <property type="match status" value="1"/>
</dbReference>
<gene>
    <name evidence="13" type="ORF">CLV98_104319</name>
</gene>
<dbReference type="Proteomes" id="UP000245880">
    <property type="component" value="Unassembled WGS sequence"/>
</dbReference>
<dbReference type="InterPro" id="IPR012910">
    <property type="entry name" value="Plug_dom"/>
</dbReference>
<feature type="domain" description="TonB-dependent receptor plug" evidence="12">
    <location>
        <begin position="120"/>
        <end position="226"/>
    </location>
</feature>
<evidence type="ECO:0000256" key="9">
    <source>
        <dbReference type="RuleBase" id="RU003357"/>
    </source>
</evidence>
<evidence type="ECO:0000256" key="1">
    <source>
        <dbReference type="ARBA" id="ARBA00004571"/>
    </source>
</evidence>
<keyword evidence="14" id="KW-1185">Reference proteome</keyword>
<keyword evidence="3 8" id="KW-1134">Transmembrane beta strand</keyword>
<dbReference type="Pfam" id="PF13715">
    <property type="entry name" value="CarbopepD_reg_2"/>
    <property type="match status" value="1"/>
</dbReference>
<keyword evidence="4 8" id="KW-0812">Transmembrane</keyword>
<dbReference type="InterPro" id="IPR023997">
    <property type="entry name" value="TonB-dep_OMP_SusC/RagA_CS"/>
</dbReference>
<feature type="signal peptide" evidence="10">
    <location>
        <begin position="1"/>
        <end position="25"/>
    </location>
</feature>
<protein>
    <submittedName>
        <fullName evidence="13">TonB-linked SusC/RagA family outer membrane protein</fullName>
    </submittedName>
</protein>
<dbReference type="SUPFAM" id="SSF49464">
    <property type="entry name" value="Carboxypeptidase regulatory domain-like"/>
    <property type="match status" value="1"/>
</dbReference>
<dbReference type="OrthoDB" id="9768177at2"/>
<sequence>MKKYCTIRLLSLIILGVLQVLMASAQDRIITGKVTDALGEALPGVTITSKGTTKGTSSDSEGKFELAGVSENATLVFSYIGFETQEMLVGNRSQFEIKMVEENQTLSEVVVVGYGTQRKSHMTGSIAKVTNENLNQIPVARADQALIGKMAGVQIQTSNAQSGSAPTIQIRGAASITAGTSPLIVVDGYPVPTDLSAIDMNDVESIEVLKDAASAAIYGSRGANGVIIVTTKSGKSGKTKISFNISGGTKETVKRLDIPSLDEWVNFVKEDNNEVLSDKILLAQKYDANTDPQDLIFRKGNFQNYQVNARGGNDNAKFYVSAGVLKDKGVVLSNDYTKFNLRANVDFKLGNRVQMGVSINPSYAKQNETPISIHDGIRSIAPWMPLYHNEATSLVSGKPVGSNFHQRDFDPTRNSFYKATGLANVSATGDNNGYIQIKGQNKYNTELRTLTNTFVNWDILEGLSFRTSLGVYTRQLDNYFYRTSWARVDELIQGTAAAKASTLGQYSNSRIIDWLNENVFSYKKSIGKHQFDAIAGWTAQGTVTNTASASASNFATDNIETLNAGTATALSTLREQNRLLSALARVNYSFNDTYLVSIGSRWDGSSRFGADNRWGYFPSASLGWRVSQMPFLVHSQTVSDLKIRASYGATGNNNIGNYRAFATVSPSGAILGSNEAVVPGFNVSSYANSNLGWERTFSVNGGIDLGLFNDRLRATVDVYESTTDQLLLYLPISGVTGFDGYWVNRGKVSNRGMELELTGRIIAKPNFSWTTNVVAAKVKNELKDFGGSQQLISNGDTKRNNYFLARVGEPLVQFYGYETVKEVSLKGTDYWPIGVAAERIFVKDIDGNGVIDVNDRKVLGSPYPKITWGLTNTIKYKAFDMSMVWQGSHGAKIYNIDPNYYETQYATASVSSYLNYTPEEQAFTRVKTETDYNVQDASYVALRNLNIGYTVPVEVSKKIGLSGLRIYASSSNLIFSMAKDYTSLNPEGISPDFESDPLKKGWQKGAYPIARTLTLGINIDL</sequence>
<dbReference type="InterPro" id="IPR037066">
    <property type="entry name" value="Plug_dom_sf"/>
</dbReference>
<organism evidence="13 14">
    <name type="scientific">Dyadobacter jejuensis</name>
    <dbReference type="NCBI Taxonomy" id="1082580"/>
    <lineage>
        <taxon>Bacteria</taxon>
        <taxon>Pseudomonadati</taxon>
        <taxon>Bacteroidota</taxon>
        <taxon>Cytophagia</taxon>
        <taxon>Cytophagales</taxon>
        <taxon>Spirosomataceae</taxon>
        <taxon>Dyadobacter</taxon>
    </lineage>
</organism>
<keyword evidence="5 9" id="KW-0798">TonB box</keyword>
<dbReference type="InterPro" id="IPR039426">
    <property type="entry name" value="TonB-dep_rcpt-like"/>
</dbReference>
<evidence type="ECO:0000259" key="11">
    <source>
        <dbReference type="Pfam" id="PF00593"/>
    </source>
</evidence>
<keyword evidence="6 8" id="KW-0472">Membrane</keyword>
<dbReference type="GO" id="GO:0009279">
    <property type="term" value="C:cell outer membrane"/>
    <property type="evidence" value="ECO:0007669"/>
    <property type="project" value="UniProtKB-SubCell"/>
</dbReference>
<dbReference type="EMBL" id="QGDT01000004">
    <property type="protein sequence ID" value="PWJ58459.1"/>
    <property type="molecule type" value="Genomic_DNA"/>
</dbReference>
<dbReference type="SUPFAM" id="SSF56935">
    <property type="entry name" value="Porins"/>
    <property type="match status" value="1"/>
</dbReference>
<dbReference type="InterPro" id="IPR036942">
    <property type="entry name" value="Beta-barrel_TonB_sf"/>
</dbReference>
<dbReference type="PROSITE" id="PS52016">
    <property type="entry name" value="TONB_DEPENDENT_REC_3"/>
    <property type="match status" value="1"/>
</dbReference>
<dbReference type="Gene3D" id="2.60.40.1120">
    <property type="entry name" value="Carboxypeptidase-like, regulatory domain"/>
    <property type="match status" value="1"/>
</dbReference>
<accession>A0A316AME4</accession>
<dbReference type="NCBIfam" id="TIGR04056">
    <property type="entry name" value="OMP_RagA_SusC"/>
    <property type="match status" value="1"/>
</dbReference>
<evidence type="ECO:0000256" key="6">
    <source>
        <dbReference type="ARBA" id="ARBA00023136"/>
    </source>
</evidence>
<dbReference type="Gene3D" id="2.40.170.20">
    <property type="entry name" value="TonB-dependent receptor, beta-barrel domain"/>
    <property type="match status" value="1"/>
</dbReference>
<feature type="domain" description="TonB-dependent receptor-like beta-barrel" evidence="11">
    <location>
        <begin position="407"/>
        <end position="957"/>
    </location>
</feature>
<dbReference type="InterPro" id="IPR000531">
    <property type="entry name" value="Beta-barrel_TonB"/>
</dbReference>
<reference evidence="13 14" key="1">
    <citation type="submission" date="2018-03" db="EMBL/GenBank/DDBJ databases">
        <title>Genomic Encyclopedia of Archaeal and Bacterial Type Strains, Phase II (KMG-II): from individual species to whole genera.</title>
        <authorList>
            <person name="Goeker M."/>
        </authorList>
    </citation>
    <scope>NUCLEOTIDE SEQUENCE [LARGE SCALE GENOMIC DNA]</scope>
    <source>
        <strain evidence="13 14">DSM 100346</strain>
    </source>
</reference>
<evidence type="ECO:0000256" key="4">
    <source>
        <dbReference type="ARBA" id="ARBA00022692"/>
    </source>
</evidence>
<evidence type="ECO:0000313" key="13">
    <source>
        <dbReference type="EMBL" id="PWJ58459.1"/>
    </source>
</evidence>
<evidence type="ECO:0000256" key="3">
    <source>
        <dbReference type="ARBA" id="ARBA00022452"/>
    </source>
</evidence>
<name>A0A316AME4_9BACT</name>
<keyword evidence="10" id="KW-0732">Signal</keyword>
<keyword evidence="2 8" id="KW-0813">Transport</keyword>
<comment type="caution">
    <text evidence="13">The sequence shown here is derived from an EMBL/GenBank/DDBJ whole genome shotgun (WGS) entry which is preliminary data.</text>
</comment>
<comment type="subcellular location">
    <subcellularLocation>
        <location evidence="1 8">Cell outer membrane</location>
        <topology evidence="1 8">Multi-pass membrane protein</topology>
    </subcellularLocation>
</comment>
<dbReference type="AlphaFoldDB" id="A0A316AME4"/>
<dbReference type="Pfam" id="PF00593">
    <property type="entry name" value="TonB_dep_Rec_b-barrel"/>
    <property type="match status" value="1"/>
</dbReference>
<dbReference type="RefSeq" id="WP_158281231.1">
    <property type="nucleotide sequence ID" value="NZ_QGDT01000004.1"/>
</dbReference>
<evidence type="ECO:0000259" key="12">
    <source>
        <dbReference type="Pfam" id="PF07715"/>
    </source>
</evidence>
<keyword evidence="7 8" id="KW-0998">Cell outer membrane</keyword>